<dbReference type="EMBL" id="SZPU01000107">
    <property type="protein sequence ID" value="TKI53548.1"/>
    <property type="molecule type" value="Genomic_DNA"/>
</dbReference>
<reference evidence="2 3" key="1">
    <citation type="submission" date="2019-04" db="EMBL/GenBank/DDBJ databases">
        <title>Lysinibacillus genome sequencing.</title>
        <authorList>
            <person name="Dunlap C."/>
        </authorList>
    </citation>
    <scope>NUCLEOTIDE SEQUENCE [LARGE SCALE GENOMIC DNA]</scope>
    <source>
        <strain evidence="2 3">CCTCC AB 2010389</strain>
    </source>
</reference>
<sequence length="365" mass="41929">MLYVCNEKFERLGYIGNFSYLLWRKKYGPGSEAEVHVDVTPKNIELLKNGNIIFRQDDNEAMYIYYRQFDDSNGVDQLVIKCFSLTRWTDRRILWKQYDFNDTPEKIMRQSIIENMISPTDSARKIPQVQLAMVKNIGKAIQQQISYKQVFEVCENLCTTHDVGMRCLFDGRTLKYDFYEGTDRTINQSLNPRIILSKNRSNLLKRTYEDADNDLKTTALIGGAGEGTARKMASIGTSITGLNRREIFIDAREISDTRDGDGEQIPIPYGEYNNLLVAKGNEKIAEYTEFIGFDCELDVTKENTKYNEDFFLGDLVTIKDDDLGILMNSRVMQADEVFQEDGKSIYVTVGKSVPTLPQAIKRMVK</sequence>
<organism evidence="2 3">
    <name type="scientific">Lysinibacillus mangiferihumi</name>
    <dbReference type="NCBI Taxonomy" id="1130819"/>
    <lineage>
        <taxon>Bacteria</taxon>
        <taxon>Bacillati</taxon>
        <taxon>Bacillota</taxon>
        <taxon>Bacilli</taxon>
        <taxon>Bacillales</taxon>
        <taxon>Bacillaceae</taxon>
        <taxon>Lysinibacillus</taxon>
    </lineage>
</organism>
<feature type="domain" description="Gp28/Gp37-like" evidence="1">
    <location>
        <begin position="2"/>
        <end position="351"/>
    </location>
</feature>
<evidence type="ECO:0000313" key="3">
    <source>
        <dbReference type="Proteomes" id="UP000308744"/>
    </source>
</evidence>
<keyword evidence="3" id="KW-1185">Reference proteome</keyword>
<evidence type="ECO:0000313" key="2">
    <source>
        <dbReference type="EMBL" id="TKI53548.1"/>
    </source>
</evidence>
<proteinExistence type="predicted"/>
<protein>
    <recommendedName>
        <fullName evidence="1">Gp28/Gp37-like domain-containing protein</fullName>
    </recommendedName>
</protein>
<gene>
    <name evidence="2" type="ORF">FC756_23260</name>
</gene>
<dbReference type="AlphaFoldDB" id="A0A4U2XZS8"/>
<dbReference type="Proteomes" id="UP000308744">
    <property type="component" value="Unassembled WGS sequence"/>
</dbReference>
<dbReference type="InterPro" id="IPR029432">
    <property type="entry name" value="Gp28/Gp37-like_dom"/>
</dbReference>
<dbReference type="Pfam" id="PF14594">
    <property type="entry name" value="Sipho_Gp37"/>
    <property type="match status" value="1"/>
</dbReference>
<accession>A0A4U2XZS8</accession>
<comment type="caution">
    <text evidence="2">The sequence shown here is derived from an EMBL/GenBank/DDBJ whole genome shotgun (WGS) entry which is preliminary data.</text>
</comment>
<evidence type="ECO:0000259" key="1">
    <source>
        <dbReference type="Pfam" id="PF14594"/>
    </source>
</evidence>
<dbReference type="RefSeq" id="WP_107896185.1">
    <property type="nucleotide sequence ID" value="NZ_PYWM01000018.1"/>
</dbReference>
<name>A0A4U2XZS8_9BACI</name>